<proteinExistence type="predicted"/>
<dbReference type="EMBL" id="NVWI01000001">
    <property type="protein sequence ID" value="PCJ43380.1"/>
    <property type="molecule type" value="Genomic_DNA"/>
</dbReference>
<evidence type="ECO:0000313" key="2">
    <source>
        <dbReference type="EMBL" id="PCJ43380.1"/>
    </source>
</evidence>
<feature type="signal peptide" evidence="1">
    <location>
        <begin position="1"/>
        <end position="22"/>
    </location>
</feature>
<accession>A0A2A5CIW1</accession>
<name>A0A2A5CIW1_9GAMM</name>
<feature type="chain" id="PRO_5012856708" description="Outer membrane protein beta-barrel domain-containing protein" evidence="1">
    <location>
        <begin position="23"/>
        <end position="168"/>
    </location>
</feature>
<reference evidence="3" key="1">
    <citation type="submission" date="2017-08" db="EMBL/GenBank/DDBJ databases">
        <title>A dynamic microbial community with high functional redundancy inhabits the cold, oxic subseafloor aquifer.</title>
        <authorList>
            <person name="Tully B.J."/>
            <person name="Wheat C.G."/>
            <person name="Glazer B.T."/>
            <person name="Huber J.A."/>
        </authorList>
    </citation>
    <scope>NUCLEOTIDE SEQUENCE [LARGE SCALE GENOMIC DNA]</scope>
</reference>
<organism evidence="2 3">
    <name type="scientific">SAR86 cluster bacterium</name>
    <dbReference type="NCBI Taxonomy" id="2030880"/>
    <lineage>
        <taxon>Bacteria</taxon>
        <taxon>Pseudomonadati</taxon>
        <taxon>Pseudomonadota</taxon>
        <taxon>Gammaproteobacteria</taxon>
        <taxon>SAR86 cluster</taxon>
    </lineage>
</organism>
<keyword evidence="1" id="KW-0732">Signal</keyword>
<dbReference type="Proteomes" id="UP000228987">
    <property type="component" value="Unassembled WGS sequence"/>
</dbReference>
<evidence type="ECO:0008006" key="4">
    <source>
        <dbReference type="Google" id="ProtNLM"/>
    </source>
</evidence>
<evidence type="ECO:0000313" key="3">
    <source>
        <dbReference type="Proteomes" id="UP000228987"/>
    </source>
</evidence>
<sequence>MFLSTKHIALSLTLLATVPLQAQEEAHHFIQLNYVSESPDAEPINPEGIGILIRNDIHEKIFFRLEVEDLSDGAIDIDAQALALAYVINPHSPLTYHLAALIEHEDEVKGTELNHGLGKGLEFGFHAEFHPLFMLHAEASLIRQNSDEILGLELGLLYKFSEPFGINF</sequence>
<evidence type="ECO:0000256" key="1">
    <source>
        <dbReference type="SAM" id="SignalP"/>
    </source>
</evidence>
<gene>
    <name evidence="2" type="ORF">COA71_00470</name>
</gene>
<dbReference type="AlphaFoldDB" id="A0A2A5CIW1"/>
<protein>
    <recommendedName>
        <fullName evidence="4">Outer membrane protein beta-barrel domain-containing protein</fullName>
    </recommendedName>
</protein>
<comment type="caution">
    <text evidence="2">The sequence shown here is derived from an EMBL/GenBank/DDBJ whole genome shotgun (WGS) entry which is preliminary data.</text>
</comment>